<dbReference type="EMBL" id="AOGK01000007">
    <property type="protein sequence ID" value="MDG5975559.1"/>
    <property type="molecule type" value="Genomic_DNA"/>
</dbReference>
<dbReference type="InterPro" id="IPR050769">
    <property type="entry name" value="NAT_camello-type"/>
</dbReference>
<protein>
    <submittedName>
        <fullName evidence="3">Acetyltransferase</fullName>
    </submittedName>
</protein>
<name>A0A9X4S9U4_9BURK</name>
<evidence type="ECO:0000259" key="2">
    <source>
        <dbReference type="PROSITE" id="PS51186"/>
    </source>
</evidence>
<evidence type="ECO:0000313" key="3">
    <source>
        <dbReference type="EMBL" id="MDG5975559.1"/>
    </source>
</evidence>
<proteinExistence type="predicted"/>
<dbReference type="SUPFAM" id="SSF55729">
    <property type="entry name" value="Acyl-CoA N-acyltransferases (Nat)"/>
    <property type="match status" value="1"/>
</dbReference>
<dbReference type="AlphaFoldDB" id="A0A9X4S9U4"/>
<dbReference type="Gene3D" id="3.40.630.30">
    <property type="match status" value="1"/>
</dbReference>
<dbReference type="InterPro" id="IPR000182">
    <property type="entry name" value="GNAT_dom"/>
</dbReference>
<sequence>MATATLQGLAPFPPERAGHLPEPALFTERGFSLRALRDADLPWLCDLYASTRSDEMALVPWPDPVKRQFIEQQFTLQHRHYLAHYPEACFWAIEHRHGGAAGNCYLLRTPPEHLIIHISLFPDLRKGGLGSALIRQCQADAAAVGCGVRLHVLQTNTGARQLYERLGFVAEDGEGSHLLMRWTPRETPLS</sequence>
<dbReference type="PANTHER" id="PTHR13947:SF37">
    <property type="entry name" value="LD18367P"/>
    <property type="match status" value="1"/>
</dbReference>
<organism evidence="3 4">
    <name type="scientific">Hydrogenophaga taeniospiralis CCUG 15921</name>
    <dbReference type="NCBI Taxonomy" id="1281780"/>
    <lineage>
        <taxon>Bacteria</taxon>
        <taxon>Pseudomonadati</taxon>
        <taxon>Pseudomonadota</taxon>
        <taxon>Betaproteobacteria</taxon>
        <taxon>Burkholderiales</taxon>
        <taxon>Comamonadaceae</taxon>
        <taxon>Hydrogenophaga</taxon>
    </lineage>
</organism>
<keyword evidence="4" id="KW-1185">Reference proteome</keyword>
<dbReference type="PANTHER" id="PTHR13947">
    <property type="entry name" value="GNAT FAMILY N-ACETYLTRANSFERASE"/>
    <property type="match status" value="1"/>
</dbReference>
<dbReference type="RefSeq" id="WP_218017342.1">
    <property type="nucleotide sequence ID" value="NZ_AOGK01000007.1"/>
</dbReference>
<evidence type="ECO:0000256" key="1">
    <source>
        <dbReference type="ARBA" id="ARBA00022679"/>
    </source>
</evidence>
<feature type="domain" description="N-acetyltransferase" evidence="2">
    <location>
        <begin position="31"/>
        <end position="190"/>
    </location>
</feature>
<comment type="caution">
    <text evidence="3">The sequence shown here is derived from an EMBL/GenBank/DDBJ whole genome shotgun (WGS) entry which is preliminary data.</text>
</comment>
<dbReference type="CDD" id="cd04301">
    <property type="entry name" value="NAT_SF"/>
    <property type="match status" value="1"/>
</dbReference>
<evidence type="ECO:0000313" key="4">
    <source>
        <dbReference type="Proteomes" id="UP001152876"/>
    </source>
</evidence>
<dbReference type="Pfam" id="PF00583">
    <property type="entry name" value="Acetyltransf_1"/>
    <property type="match status" value="1"/>
</dbReference>
<dbReference type="GO" id="GO:0008080">
    <property type="term" value="F:N-acetyltransferase activity"/>
    <property type="evidence" value="ECO:0007669"/>
    <property type="project" value="InterPro"/>
</dbReference>
<dbReference type="Proteomes" id="UP001152876">
    <property type="component" value="Unassembled WGS sequence"/>
</dbReference>
<reference evidence="3" key="1">
    <citation type="submission" date="2013-01" db="EMBL/GenBank/DDBJ databases">
        <title>Genome draft of Hydrogenophaga taeniospiralis 2K1.</title>
        <authorList>
            <person name="Gomila M."/>
            <person name="Lalucat J."/>
        </authorList>
    </citation>
    <scope>NUCLEOTIDE SEQUENCE</scope>
    <source>
        <strain evidence="3">CCUG 15921</strain>
    </source>
</reference>
<dbReference type="InterPro" id="IPR016181">
    <property type="entry name" value="Acyl_CoA_acyltransferase"/>
</dbReference>
<dbReference type="PROSITE" id="PS51186">
    <property type="entry name" value="GNAT"/>
    <property type="match status" value="1"/>
</dbReference>
<accession>A0A9X4S9U4</accession>
<gene>
    <name evidence="3" type="ORF">H010_09876</name>
</gene>
<keyword evidence="1" id="KW-0808">Transferase</keyword>